<gene>
    <name evidence="2" type="ORF">BCON_0029g00200</name>
</gene>
<accession>A0A4Z1IHN6</accession>
<reference evidence="2 3" key="1">
    <citation type="submission" date="2017-12" db="EMBL/GenBank/DDBJ databases">
        <title>Comparative genomics of Botrytis spp.</title>
        <authorList>
            <person name="Valero-Jimenez C.A."/>
            <person name="Tapia P."/>
            <person name="Veloso J."/>
            <person name="Silva-Moreno E."/>
            <person name="Staats M."/>
            <person name="Valdes J.H."/>
            <person name="Van Kan J.A.L."/>
        </authorList>
    </citation>
    <scope>NUCLEOTIDE SEQUENCE [LARGE SCALE GENOMIC DNA]</scope>
    <source>
        <strain evidence="2 3">MUCL11595</strain>
    </source>
</reference>
<evidence type="ECO:0000256" key="1">
    <source>
        <dbReference type="SAM" id="MobiDB-lite"/>
    </source>
</evidence>
<dbReference type="OrthoDB" id="3538694at2759"/>
<comment type="caution">
    <text evidence="2">The sequence shown here is derived from an EMBL/GenBank/DDBJ whole genome shotgun (WGS) entry which is preliminary data.</text>
</comment>
<dbReference type="AlphaFoldDB" id="A0A4Z1IHN6"/>
<evidence type="ECO:0000313" key="2">
    <source>
        <dbReference type="EMBL" id="TGO61179.1"/>
    </source>
</evidence>
<proteinExistence type="predicted"/>
<name>A0A4Z1IHN6_9HELO</name>
<feature type="compositionally biased region" description="Low complexity" evidence="1">
    <location>
        <begin position="182"/>
        <end position="197"/>
    </location>
</feature>
<keyword evidence="3" id="KW-1185">Reference proteome</keyword>
<feature type="region of interest" description="Disordered" evidence="1">
    <location>
        <begin position="164"/>
        <end position="226"/>
    </location>
</feature>
<feature type="compositionally biased region" description="Pro residues" evidence="1">
    <location>
        <begin position="169"/>
        <end position="181"/>
    </location>
</feature>
<evidence type="ECO:0000313" key="3">
    <source>
        <dbReference type="Proteomes" id="UP000297527"/>
    </source>
</evidence>
<dbReference type="EMBL" id="PQXN01000029">
    <property type="protein sequence ID" value="TGO61179.1"/>
    <property type="molecule type" value="Genomic_DNA"/>
</dbReference>
<dbReference type="Proteomes" id="UP000297527">
    <property type="component" value="Unassembled WGS sequence"/>
</dbReference>
<protein>
    <submittedName>
        <fullName evidence="2">Uncharacterized protein</fullName>
    </submittedName>
</protein>
<organism evidence="2 3">
    <name type="scientific">Botryotinia convoluta</name>
    <dbReference type="NCBI Taxonomy" id="54673"/>
    <lineage>
        <taxon>Eukaryota</taxon>
        <taxon>Fungi</taxon>
        <taxon>Dikarya</taxon>
        <taxon>Ascomycota</taxon>
        <taxon>Pezizomycotina</taxon>
        <taxon>Leotiomycetes</taxon>
        <taxon>Helotiales</taxon>
        <taxon>Sclerotiniaceae</taxon>
        <taxon>Botryotinia</taxon>
    </lineage>
</organism>
<sequence>MSLCAADIRVGCILRPCRTQRIHSGVPCEWNELADRQNVNLGLEKCPLGCSQDIIGQEHPIVILKINGGSILYVAAKCTVPGIGYKGFIMSGIMKQLTKDRQSPYRRILELEEHSKLRLPHVYSQSIARFNPFEGLNTSALIYRLDKGSYYRLMDRLGLSHSDYGPEIAPRPTPPVSPPNAPSSRVSTSSTPDSLSDGPYPIGRSKNGPSQFKRRQNTRTRDRQSPLSIIHNVPKTLSANFVYLDKASNKNLSKWVALLRNWVRPYNEQDGEMKSCKIQKTPNPVAEDLPSSEPELNEPPLPYIITLQCTV</sequence>